<dbReference type="PANTHER" id="PTHR33116">
    <property type="entry name" value="REVERSE TRANSCRIPTASE ZINC-BINDING DOMAIN-CONTAINING PROTEIN-RELATED-RELATED"/>
    <property type="match status" value="1"/>
</dbReference>
<comment type="caution">
    <text evidence="2">The sequence shown here is derived from an EMBL/GenBank/DDBJ whole genome shotgun (WGS) entry which is preliminary data.</text>
</comment>
<sequence>MGWKEKLLSNTRKEVLIKVIAQAVPSYTMSCFKLPNTLCEELTRMVRQFWWDQVKDEKKLAWLSWEKMCLPKERGGMDFRDLRLFNLALLAKQGWRLQTNSSSLFYRVYKAKYFPSCDFVEASMGCQPSYAWRSIMAAQHLVQRGVRWQWVSDLIDEDSKEWKRALVCQSFLPQDVDAILSIPLSVTGVRDRVIWAENKNGRFTVRSAYRLAQEVQGDKLMAESSNQSTMKQTWRRLWQMNVPNKVESISHLFWFCERAKEVWSSCKLSFPFEILPSWNYIDVIWQLQKWEESRPGLLERTVMISWGIWKNRNDFRHGGRLRSGQAVTRSSLYLLEEFQMANEKPTANAEQNHVVKWVPPLAGRYKVNVDGAVFSRWKQAGVGVVVRDDAGHVIAALCRKLYTPLGPLVVEAKAIEIGVKFAKEVGVRDVIFEGDSLMICNAIHGLTEAAPSVQNVITGILKCAQDFRTFDFSHTKRQGNTPAHVLAQHAVNVDDLVVWLEESPTCIQHACMHDVLSISNYD</sequence>
<dbReference type="AlphaFoldDB" id="A0AAN7I6K4"/>
<evidence type="ECO:0000313" key="3">
    <source>
        <dbReference type="Proteomes" id="UP001324115"/>
    </source>
</evidence>
<accession>A0AAN7I6K4</accession>
<protein>
    <recommendedName>
        <fullName evidence="1">RNase H type-1 domain-containing protein</fullName>
    </recommendedName>
</protein>
<dbReference type="InterPro" id="IPR044730">
    <property type="entry name" value="RNase_H-like_dom_plant"/>
</dbReference>
<dbReference type="SUPFAM" id="SSF53098">
    <property type="entry name" value="Ribonuclease H-like"/>
    <property type="match status" value="1"/>
</dbReference>
<name>A0AAN7I6K4_QUERU</name>
<dbReference type="Proteomes" id="UP001324115">
    <property type="component" value="Unassembled WGS sequence"/>
</dbReference>
<reference evidence="2 3" key="1">
    <citation type="journal article" date="2023" name="G3 (Bethesda)">
        <title>A haplotype-resolved chromosome-scale genome for Quercus rubra L. provides insights into the genetics of adaptive traits for red oak species.</title>
        <authorList>
            <person name="Kapoor B."/>
            <person name="Jenkins J."/>
            <person name="Schmutz J."/>
            <person name="Zhebentyayeva T."/>
            <person name="Kuelheim C."/>
            <person name="Coggeshall M."/>
            <person name="Heim C."/>
            <person name="Lasky J.R."/>
            <person name="Leites L."/>
            <person name="Islam-Faridi N."/>
            <person name="Romero-Severson J."/>
            <person name="DeLeo V.L."/>
            <person name="Lucas S.M."/>
            <person name="Lazic D."/>
            <person name="Gailing O."/>
            <person name="Carlson J."/>
            <person name="Staton M."/>
        </authorList>
    </citation>
    <scope>NUCLEOTIDE SEQUENCE [LARGE SCALE GENOMIC DNA]</scope>
    <source>
        <strain evidence="2">Pseudo-F2</strain>
    </source>
</reference>
<dbReference type="PANTHER" id="PTHR33116:SF86">
    <property type="entry name" value="REVERSE TRANSCRIPTASE DOMAIN-CONTAINING PROTEIN"/>
    <property type="match status" value="1"/>
</dbReference>
<dbReference type="InterPro" id="IPR012337">
    <property type="entry name" value="RNaseH-like_sf"/>
</dbReference>
<dbReference type="CDD" id="cd06222">
    <property type="entry name" value="RNase_H_like"/>
    <property type="match status" value="1"/>
</dbReference>
<feature type="domain" description="RNase H type-1" evidence="1">
    <location>
        <begin position="368"/>
        <end position="490"/>
    </location>
</feature>
<gene>
    <name evidence="2" type="ORF">RGQ29_002739</name>
</gene>
<keyword evidence="3" id="KW-1185">Reference proteome</keyword>
<dbReference type="InterPro" id="IPR002156">
    <property type="entry name" value="RNaseH_domain"/>
</dbReference>
<organism evidence="2 3">
    <name type="scientific">Quercus rubra</name>
    <name type="common">Northern red oak</name>
    <name type="synonym">Quercus borealis</name>
    <dbReference type="NCBI Taxonomy" id="3512"/>
    <lineage>
        <taxon>Eukaryota</taxon>
        <taxon>Viridiplantae</taxon>
        <taxon>Streptophyta</taxon>
        <taxon>Embryophyta</taxon>
        <taxon>Tracheophyta</taxon>
        <taxon>Spermatophyta</taxon>
        <taxon>Magnoliopsida</taxon>
        <taxon>eudicotyledons</taxon>
        <taxon>Gunneridae</taxon>
        <taxon>Pentapetalae</taxon>
        <taxon>rosids</taxon>
        <taxon>fabids</taxon>
        <taxon>Fagales</taxon>
        <taxon>Fagaceae</taxon>
        <taxon>Quercus</taxon>
    </lineage>
</organism>
<dbReference type="Pfam" id="PF13456">
    <property type="entry name" value="RVT_3"/>
    <property type="match status" value="1"/>
</dbReference>
<proteinExistence type="predicted"/>
<evidence type="ECO:0000259" key="1">
    <source>
        <dbReference type="Pfam" id="PF13456"/>
    </source>
</evidence>
<dbReference type="EMBL" id="JAXUIC010000010">
    <property type="protein sequence ID" value="KAK4566585.1"/>
    <property type="molecule type" value="Genomic_DNA"/>
</dbReference>
<dbReference type="GO" id="GO:0003676">
    <property type="term" value="F:nucleic acid binding"/>
    <property type="evidence" value="ECO:0007669"/>
    <property type="project" value="InterPro"/>
</dbReference>
<dbReference type="GO" id="GO:0004523">
    <property type="term" value="F:RNA-DNA hybrid ribonuclease activity"/>
    <property type="evidence" value="ECO:0007669"/>
    <property type="project" value="InterPro"/>
</dbReference>
<dbReference type="InterPro" id="IPR036397">
    <property type="entry name" value="RNaseH_sf"/>
</dbReference>
<dbReference type="Gene3D" id="3.30.420.10">
    <property type="entry name" value="Ribonuclease H-like superfamily/Ribonuclease H"/>
    <property type="match status" value="1"/>
</dbReference>
<evidence type="ECO:0000313" key="2">
    <source>
        <dbReference type="EMBL" id="KAK4566585.1"/>
    </source>
</evidence>